<dbReference type="Pfam" id="PF00392">
    <property type="entry name" value="GntR"/>
    <property type="match status" value="1"/>
</dbReference>
<dbReference type="InterPro" id="IPR008920">
    <property type="entry name" value="TF_FadR/GntR_C"/>
</dbReference>
<dbReference type="AlphaFoldDB" id="A0A5K1IQD9"/>
<dbReference type="CDD" id="cd07377">
    <property type="entry name" value="WHTH_GntR"/>
    <property type="match status" value="1"/>
</dbReference>
<dbReference type="PANTHER" id="PTHR43537:SF24">
    <property type="entry name" value="GLUCONATE OPERON TRANSCRIPTIONAL REPRESSOR"/>
    <property type="match status" value="1"/>
</dbReference>
<evidence type="ECO:0000313" key="5">
    <source>
        <dbReference type="Proteomes" id="UP000361836"/>
    </source>
</evidence>
<dbReference type="PANTHER" id="PTHR43537">
    <property type="entry name" value="TRANSCRIPTIONAL REGULATOR, GNTR FAMILY"/>
    <property type="match status" value="1"/>
</dbReference>
<dbReference type="Gene3D" id="1.20.120.530">
    <property type="entry name" value="GntR ligand-binding domain-like"/>
    <property type="match status" value="1"/>
</dbReference>
<reference evidence="4 5" key="1">
    <citation type="submission" date="2019-10" db="EMBL/GenBank/DDBJ databases">
        <authorList>
            <person name="Wolf R A."/>
        </authorList>
    </citation>
    <scope>NUCLEOTIDE SEQUENCE [LARGE SCALE GENOMIC DNA]</scope>
    <source>
        <strain evidence="4">Collinsella_aerofaciens_MC2</strain>
    </source>
</reference>
<evidence type="ECO:0000313" key="4">
    <source>
        <dbReference type="EMBL" id="VWM01959.1"/>
    </source>
</evidence>
<keyword evidence="2" id="KW-0238">DNA-binding</keyword>
<dbReference type="Proteomes" id="UP000361836">
    <property type="component" value="Unassembled WGS sequence"/>
</dbReference>
<dbReference type="GO" id="GO:0003677">
    <property type="term" value="F:DNA binding"/>
    <property type="evidence" value="ECO:0007669"/>
    <property type="project" value="UniProtKB-KW"/>
</dbReference>
<dbReference type="PRINTS" id="PR00035">
    <property type="entry name" value="HTHGNTR"/>
</dbReference>
<dbReference type="EMBL" id="CABWIE010000036">
    <property type="protein sequence ID" value="VWM01959.1"/>
    <property type="molecule type" value="Genomic_DNA"/>
</dbReference>
<dbReference type="Gene3D" id="1.10.10.10">
    <property type="entry name" value="Winged helix-like DNA-binding domain superfamily/Winged helix DNA-binding domain"/>
    <property type="match status" value="1"/>
</dbReference>
<name>A0A5K1IQD9_9ACTN</name>
<accession>A0A5K1IQD9</accession>
<dbReference type="RefSeq" id="WP_117817103.1">
    <property type="nucleotide sequence ID" value="NZ_CAAKNU010000054.1"/>
</dbReference>
<dbReference type="SUPFAM" id="SSF48008">
    <property type="entry name" value="GntR ligand-binding domain-like"/>
    <property type="match status" value="1"/>
</dbReference>
<evidence type="ECO:0000256" key="2">
    <source>
        <dbReference type="ARBA" id="ARBA00023125"/>
    </source>
</evidence>
<gene>
    <name evidence="4" type="primary">mcbR</name>
    <name evidence="4" type="ORF">KCJAJFAP_01036</name>
</gene>
<dbReference type="Pfam" id="PF07729">
    <property type="entry name" value="FCD"/>
    <property type="match status" value="1"/>
</dbReference>
<sequence>METLRRPLKDHVYDYISSRIDAGELSAGDRLSEQAICDAMGVSRTPVREALIQLASDGYLDNLPRRGFRVRGFDQQNAVEVFEIMGPLDGQAAYLACPNLTDDDITQLKFLVGSMDLAIQGGLIRKYDDIQRDFHLTYFNRCGNDRLRDMISQLERCFIKRDYETVDQETACELLNKANNEHAHILELFEARDATGVRDYVRDVHWNTENAQFTVW</sequence>
<organism evidence="4 5">
    <name type="scientific">Collinsella aerofaciens</name>
    <dbReference type="NCBI Taxonomy" id="74426"/>
    <lineage>
        <taxon>Bacteria</taxon>
        <taxon>Bacillati</taxon>
        <taxon>Actinomycetota</taxon>
        <taxon>Coriobacteriia</taxon>
        <taxon>Coriobacteriales</taxon>
        <taxon>Coriobacteriaceae</taxon>
        <taxon>Collinsella</taxon>
    </lineage>
</organism>
<dbReference type="InterPro" id="IPR036388">
    <property type="entry name" value="WH-like_DNA-bd_sf"/>
</dbReference>
<dbReference type="PROSITE" id="PS50949">
    <property type="entry name" value="HTH_GNTR"/>
    <property type="match status" value="1"/>
</dbReference>
<dbReference type="InterPro" id="IPR036390">
    <property type="entry name" value="WH_DNA-bd_sf"/>
</dbReference>
<dbReference type="InterPro" id="IPR011711">
    <property type="entry name" value="GntR_C"/>
</dbReference>
<evidence type="ECO:0000256" key="3">
    <source>
        <dbReference type="ARBA" id="ARBA00023163"/>
    </source>
</evidence>
<dbReference type="SMART" id="SM00345">
    <property type="entry name" value="HTH_GNTR"/>
    <property type="match status" value="1"/>
</dbReference>
<dbReference type="SMART" id="SM00895">
    <property type="entry name" value="FCD"/>
    <property type="match status" value="1"/>
</dbReference>
<dbReference type="InterPro" id="IPR000524">
    <property type="entry name" value="Tscrpt_reg_HTH_GntR"/>
</dbReference>
<dbReference type="SUPFAM" id="SSF46785">
    <property type="entry name" value="Winged helix' DNA-binding domain"/>
    <property type="match status" value="1"/>
</dbReference>
<keyword evidence="5" id="KW-1185">Reference proteome</keyword>
<protein>
    <submittedName>
        <fullName evidence="4">HTH-type transcriptional regulator McbR</fullName>
    </submittedName>
</protein>
<keyword evidence="3" id="KW-0804">Transcription</keyword>
<proteinExistence type="predicted"/>
<dbReference type="GO" id="GO:0003700">
    <property type="term" value="F:DNA-binding transcription factor activity"/>
    <property type="evidence" value="ECO:0007669"/>
    <property type="project" value="InterPro"/>
</dbReference>
<evidence type="ECO:0000256" key="1">
    <source>
        <dbReference type="ARBA" id="ARBA00023015"/>
    </source>
</evidence>
<keyword evidence="1" id="KW-0805">Transcription regulation</keyword>